<dbReference type="Proteomes" id="UP000037179">
    <property type="component" value="Unassembled WGS sequence"/>
</dbReference>
<feature type="non-terminal residue" evidence="1">
    <location>
        <position position="1"/>
    </location>
</feature>
<dbReference type="EMBL" id="BBYQ01000212">
    <property type="protein sequence ID" value="GAP33132.1"/>
    <property type="molecule type" value="Genomic_DNA"/>
</dbReference>
<accession>A0ABC9Z5E1</accession>
<reference evidence="2" key="1">
    <citation type="submission" date="2015-07" db="EMBL/GenBank/DDBJ databases">
        <title>Nocardia seriolae U-1 whole genome shotgun sequence.</title>
        <authorList>
            <person name="Imajoh M."/>
            <person name="Fukumoto Y."/>
            <person name="Sukeda M."/>
            <person name="Yamane J."/>
            <person name="Yamasaki K."/>
            <person name="Shimizu M."/>
            <person name="Ohnishi K."/>
            <person name="Oshima S."/>
        </authorList>
    </citation>
    <scope>NUCLEOTIDE SEQUENCE [LARGE SCALE GENOMIC DNA]</scope>
    <source>
        <strain evidence="2">U-1</strain>
    </source>
</reference>
<keyword evidence="2" id="KW-1185">Reference proteome</keyword>
<dbReference type="RefSeq" id="WP_193776024.1">
    <property type="nucleotide sequence ID" value="NZ_BBYQ01000212.1"/>
</dbReference>
<protein>
    <submittedName>
        <fullName evidence="1">Uncharacterized protein</fullName>
    </submittedName>
</protein>
<evidence type="ECO:0000313" key="1">
    <source>
        <dbReference type="EMBL" id="GAP33132.1"/>
    </source>
</evidence>
<organism evidence="1 2">
    <name type="scientific">Nocardia seriolae</name>
    <dbReference type="NCBI Taxonomy" id="37332"/>
    <lineage>
        <taxon>Bacteria</taxon>
        <taxon>Bacillati</taxon>
        <taxon>Actinomycetota</taxon>
        <taxon>Actinomycetes</taxon>
        <taxon>Mycobacteriales</taxon>
        <taxon>Nocardiaceae</taxon>
        <taxon>Nocardia</taxon>
    </lineage>
</organism>
<comment type="caution">
    <text evidence="1">The sequence shown here is derived from an EMBL/GenBank/DDBJ whole genome shotgun (WGS) entry which is preliminary data.</text>
</comment>
<name>A0ABC9Z5E1_9NOCA</name>
<gene>
    <name evidence="1" type="ORF">NSK11_contig00212-0007</name>
</gene>
<sequence length="94" mass="10284">GIEGTWQSSDGTDAKIYRGSGQPCSGFFYSGSKPLDIGGPMTCSLSQKPDPQSRYTLLVTQSENHGSYKVEFGDRDHANVYDATGNQLYQLTRL</sequence>
<reference evidence="1 2" key="2">
    <citation type="journal article" date="2016" name="Genome Announc.">
        <title>Draft Genome Sequence of Erythromycin- and Oxytetracycline-Sensitive Nocardia seriolae Strain U-1 (NBRC 110359).</title>
        <authorList>
            <person name="Imajoh M."/>
            <person name="Sukeda M."/>
            <person name="Shimizu M."/>
            <person name="Yamane J."/>
            <person name="Ohnishi K."/>
            <person name="Oshima S."/>
        </authorList>
    </citation>
    <scope>NUCLEOTIDE SEQUENCE [LARGE SCALE GENOMIC DNA]</scope>
    <source>
        <strain evidence="1 2">U-1</strain>
    </source>
</reference>
<dbReference type="AlphaFoldDB" id="A0ABC9Z5E1"/>
<proteinExistence type="predicted"/>
<evidence type="ECO:0000313" key="2">
    <source>
        <dbReference type="Proteomes" id="UP000037179"/>
    </source>
</evidence>